<keyword evidence="1" id="KW-0472">Membrane</keyword>
<dbReference type="PANTHER" id="PTHR37464:SF1">
    <property type="entry name" value="BLL2463 PROTEIN"/>
    <property type="match status" value="1"/>
</dbReference>
<dbReference type="EMBL" id="FNAN01000019">
    <property type="protein sequence ID" value="SDG47214.1"/>
    <property type="molecule type" value="Genomic_DNA"/>
</dbReference>
<dbReference type="InterPro" id="IPR024163">
    <property type="entry name" value="Aerotolerance_reg_N"/>
</dbReference>
<evidence type="ECO:0000259" key="2">
    <source>
        <dbReference type="Pfam" id="PF07584"/>
    </source>
</evidence>
<feature type="transmembrane region" description="Helical" evidence="1">
    <location>
        <begin position="6"/>
        <end position="25"/>
    </location>
</feature>
<feature type="transmembrane region" description="Helical" evidence="1">
    <location>
        <begin position="56"/>
        <end position="74"/>
    </location>
</feature>
<name>A0A1G7UI81_9BACT</name>
<reference evidence="4" key="1">
    <citation type="submission" date="2016-10" db="EMBL/GenBank/DDBJ databases">
        <authorList>
            <person name="Varghese N."/>
            <person name="Submissions S."/>
        </authorList>
    </citation>
    <scope>NUCLEOTIDE SEQUENCE [LARGE SCALE GENOMIC DNA]</scope>
    <source>
        <strain evidence="4">DSM 25329</strain>
    </source>
</reference>
<accession>A0A1G7UI81</accession>
<dbReference type="Pfam" id="PF07584">
    <property type="entry name" value="BatA"/>
    <property type="match status" value="1"/>
</dbReference>
<dbReference type="STRING" id="659014.SAMN04487996_11910"/>
<dbReference type="Proteomes" id="UP000198748">
    <property type="component" value="Unassembled WGS sequence"/>
</dbReference>
<keyword evidence="4" id="KW-1185">Reference proteome</keyword>
<evidence type="ECO:0000313" key="3">
    <source>
        <dbReference type="EMBL" id="SDG47214.1"/>
    </source>
</evidence>
<dbReference type="RefSeq" id="WP_090156210.1">
    <property type="nucleotide sequence ID" value="NZ_FNAN01000019.1"/>
</dbReference>
<feature type="domain" description="Aerotolerance regulator N-terminal" evidence="2">
    <location>
        <begin position="1"/>
        <end position="76"/>
    </location>
</feature>
<dbReference type="InterPro" id="IPR011933">
    <property type="entry name" value="Double_TM_dom"/>
</dbReference>
<dbReference type="AlphaFoldDB" id="A0A1G7UI81"/>
<protein>
    <submittedName>
        <fullName evidence="3">N-terminal double-transmembrane domain-containing protein</fullName>
    </submittedName>
</protein>
<dbReference type="PANTHER" id="PTHR37464">
    <property type="entry name" value="BLL2463 PROTEIN"/>
    <property type="match status" value="1"/>
</dbReference>
<keyword evidence="1 3" id="KW-0812">Transmembrane</keyword>
<dbReference type="OrthoDB" id="890881at2"/>
<sequence length="373" mass="41877">MTFLQSYMLWGMLAVAVPVAIHFWYQKRGKTIKWAAMRWLGGQTTLQHRGLRLNEVWLMILRCLVVALLALILSKPVIEWLKNTNGSATIHLVQPDQLITDTYRFELEKALREGGQVYWLGHAPERMSDLAKMPSVMVDLSVIQRNINVLSNGSAHSFRLYLRNDIALPGFQKVYIPGSYQLFSAVDSSRQRPVSLSDKKPVYEKPVHILVENGDAAERQTIQAGLAALAEVYGFVFEIANKNGTGKHYDWVFTNKLMQEADPRTRYIVSGNSPEWNASASVTFLPDSLKIAGSELVESGRFPEWLGDLLVKDLKLQPAGILSNRQLAALFQRADAADARMEAVLRPWLLLGLMMVLTAERWLALRKTAGGNG</sequence>
<proteinExistence type="predicted"/>
<keyword evidence="1" id="KW-1133">Transmembrane helix</keyword>
<evidence type="ECO:0000256" key="1">
    <source>
        <dbReference type="SAM" id="Phobius"/>
    </source>
</evidence>
<evidence type="ECO:0000313" key="4">
    <source>
        <dbReference type="Proteomes" id="UP000198748"/>
    </source>
</evidence>
<dbReference type="NCBIfam" id="TIGR02226">
    <property type="entry name" value="two_anch"/>
    <property type="match status" value="1"/>
</dbReference>
<gene>
    <name evidence="3" type="ORF">SAMN04487996_11910</name>
</gene>
<organism evidence="3 4">
    <name type="scientific">Dyadobacter soli</name>
    <dbReference type="NCBI Taxonomy" id="659014"/>
    <lineage>
        <taxon>Bacteria</taxon>
        <taxon>Pseudomonadati</taxon>
        <taxon>Bacteroidota</taxon>
        <taxon>Cytophagia</taxon>
        <taxon>Cytophagales</taxon>
        <taxon>Spirosomataceae</taxon>
        <taxon>Dyadobacter</taxon>
    </lineage>
</organism>